<dbReference type="EMBL" id="DWZD01000054">
    <property type="protein sequence ID" value="HJA80139.1"/>
    <property type="molecule type" value="Genomic_DNA"/>
</dbReference>
<comment type="caution">
    <text evidence="2">The sequence shown here is derived from an EMBL/GenBank/DDBJ whole genome shotgun (WGS) entry which is preliminary data.</text>
</comment>
<reference evidence="2" key="2">
    <citation type="submission" date="2021-04" db="EMBL/GenBank/DDBJ databases">
        <authorList>
            <person name="Gilroy R."/>
        </authorList>
    </citation>
    <scope>NUCLEOTIDE SEQUENCE</scope>
    <source>
        <strain evidence="2">5032</strain>
    </source>
</reference>
<evidence type="ECO:0008006" key="4">
    <source>
        <dbReference type="Google" id="ProtNLM"/>
    </source>
</evidence>
<dbReference type="AlphaFoldDB" id="A0A9D2HQL9"/>
<proteinExistence type="predicted"/>
<sequence>MEALVFFLVLFGLFSIPACIMNLNRVNTMMADAPFVTGKVDPPAGIHGKDAAGFRRELDGLLRTRESLKSAFAQGRLMRRGNIAGVRNRWHRAACRDNAVPAVALSAALCRLCPQGLPDDEADFLQEAFLKLTGRGEGHYLLGLSHLRLYVHFWRDDGAVARNAWRQAVGHFRHSGAAGHEGGMKAACLLARIGHDVPFTPPPAGPEALPAGGDAGARNPECAYWRQRLAGIDGSAAFALGMQHLEQATPDTALAEYWLRRAMENGDAPAARVLSENYRNGVFPDETGKKAALCLTFFICRDGFLECGRSLSREEMAQRERQLAPGEHMRRLLDAHRAEGMALHCGIMARVEKQRAIAAEGLARQHAQSLRQLPALCEALAARDWESSPAAVTFARLEARKDGPHGRPASRRPAASRRNASRRSFARPDKC</sequence>
<name>A0A9D2HQL9_9BACT</name>
<evidence type="ECO:0000313" key="3">
    <source>
        <dbReference type="Proteomes" id="UP000823821"/>
    </source>
</evidence>
<dbReference type="InterPro" id="IPR011990">
    <property type="entry name" value="TPR-like_helical_dom_sf"/>
</dbReference>
<dbReference type="Proteomes" id="UP000823821">
    <property type="component" value="Unassembled WGS sequence"/>
</dbReference>
<dbReference type="Gene3D" id="1.25.40.10">
    <property type="entry name" value="Tetratricopeptide repeat domain"/>
    <property type="match status" value="1"/>
</dbReference>
<protein>
    <recommendedName>
        <fullName evidence="4">Sel1 repeat family protein</fullName>
    </recommendedName>
</protein>
<organism evidence="2 3">
    <name type="scientific">Candidatus Desulfovibrio intestinavium</name>
    <dbReference type="NCBI Taxonomy" id="2838534"/>
    <lineage>
        <taxon>Bacteria</taxon>
        <taxon>Pseudomonadati</taxon>
        <taxon>Thermodesulfobacteriota</taxon>
        <taxon>Desulfovibrionia</taxon>
        <taxon>Desulfovibrionales</taxon>
        <taxon>Desulfovibrionaceae</taxon>
        <taxon>Desulfovibrio</taxon>
    </lineage>
</organism>
<gene>
    <name evidence="2" type="ORF">H9784_11335</name>
</gene>
<evidence type="ECO:0000256" key="1">
    <source>
        <dbReference type="SAM" id="MobiDB-lite"/>
    </source>
</evidence>
<evidence type="ECO:0000313" key="2">
    <source>
        <dbReference type="EMBL" id="HJA80139.1"/>
    </source>
</evidence>
<feature type="region of interest" description="Disordered" evidence="1">
    <location>
        <begin position="397"/>
        <end position="431"/>
    </location>
</feature>
<reference evidence="2" key="1">
    <citation type="journal article" date="2021" name="PeerJ">
        <title>Extensive microbial diversity within the chicken gut microbiome revealed by metagenomics and culture.</title>
        <authorList>
            <person name="Gilroy R."/>
            <person name="Ravi A."/>
            <person name="Getino M."/>
            <person name="Pursley I."/>
            <person name="Horton D.L."/>
            <person name="Alikhan N.F."/>
            <person name="Baker D."/>
            <person name="Gharbi K."/>
            <person name="Hall N."/>
            <person name="Watson M."/>
            <person name="Adriaenssens E.M."/>
            <person name="Foster-Nyarko E."/>
            <person name="Jarju S."/>
            <person name="Secka A."/>
            <person name="Antonio M."/>
            <person name="Oren A."/>
            <person name="Chaudhuri R.R."/>
            <person name="La Ragione R."/>
            <person name="Hildebrand F."/>
            <person name="Pallen M.J."/>
        </authorList>
    </citation>
    <scope>NUCLEOTIDE SEQUENCE</scope>
    <source>
        <strain evidence="2">5032</strain>
    </source>
</reference>
<accession>A0A9D2HQL9</accession>